<proteinExistence type="predicted"/>
<dbReference type="AlphaFoldDB" id="A0A5B7JL38"/>
<accession>A0A5B7JL38</accession>
<comment type="caution">
    <text evidence="1">The sequence shown here is derived from an EMBL/GenBank/DDBJ whole genome shotgun (WGS) entry which is preliminary data.</text>
</comment>
<dbReference type="EMBL" id="VSRR010101819">
    <property type="protein sequence ID" value="MPC95325.1"/>
    <property type="molecule type" value="Genomic_DNA"/>
</dbReference>
<protein>
    <submittedName>
        <fullName evidence="1">Uncharacterized protein</fullName>
    </submittedName>
</protein>
<dbReference type="Proteomes" id="UP000324222">
    <property type="component" value="Unassembled WGS sequence"/>
</dbReference>
<name>A0A5B7JL38_PORTR</name>
<evidence type="ECO:0000313" key="2">
    <source>
        <dbReference type="Proteomes" id="UP000324222"/>
    </source>
</evidence>
<gene>
    <name evidence="1" type="ORF">E2C01_090532</name>
</gene>
<reference evidence="1 2" key="1">
    <citation type="submission" date="2019-05" db="EMBL/GenBank/DDBJ databases">
        <title>Another draft genome of Portunus trituberculatus and its Hox gene families provides insights of decapod evolution.</title>
        <authorList>
            <person name="Jeong J.-H."/>
            <person name="Song I."/>
            <person name="Kim S."/>
            <person name="Choi T."/>
            <person name="Kim D."/>
            <person name="Ryu S."/>
            <person name="Kim W."/>
        </authorList>
    </citation>
    <scope>NUCLEOTIDE SEQUENCE [LARGE SCALE GENOMIC DNA]</scope>
    <source>
        <tissue evidence="1">Muscle</tissue>
    </source>
</reference>
<organism evidence="1 2">
    <name type="scientific">Portunus trituberculatus</name>
    <name type="common">Swimming crab</name>
    <name type="synonym">Neptunus trituberculatus</name>
    <dbReference type="NCBI Taxonomy" id="210409"/>
    <lineage>
        <taxon>Eukaryota</taxon>
        <taxon>Metazoa</taxon>
        <taxon>Ecdysozoa</taxon>
        <taxon>Arthropoda</taxon>
        <taxon>Crustacea</taxon>
        <taxon>Multicrustacea</taxon>
        <taxon>Malacostraca</taxon>
        <taxon>Eumalacostraca</taxon>
        <taxon>Eucarida</taxon>
        <taxon>Decapoda</taxon>
        <taxon>Pleocyemata</taxon>
        <taxon>Brachyura</taxon>
        <taxon>Eubrachyura</taxon>
        <taxon>Portunoidea</taxon>
        <taxon>Portunidae</taxon>
        <taxon>Portuninae</taxon>
        <taxon>Portunus</taxon>
    </lineage>
</organism>
<evidence type="ECO:0000313" key="1">
    <source>
        <dbReference type="EMBL" id="MPC95325.1"/>
    </source>
</evidence>
<sequence length="31" mass="3425">MSRATAALPRCPYSGWWSLVATEGCSLSFYL</sequence>
<keyword evidence="2" id="KW-1185">Reference proteome</keyword>